<reference evidence="1 2" key="1">
    <citation type="submission" date="2018-06" db="EMBL/GenBank/DDBJ databases">
        <title>Echinicola strongylocentroti sp. nov., isolated from a sea urchin Strongylocentrotus intermedius.</title>
        <authorList>
            <person name="Bae S.S."/>
        </authorList>
    </citation>
    <scope>NUCLEOTIDE SEQUENCE [LARGE SCALE GENOMIC DNA]</scope>
    <source>
        <strain evidence="1 2">MEBiC08714</strain>
    </source>
</reference>
<protein>
    <submittedName>
        <fullName evidence="1">DUF779 domain-containing protein</fullName>
    </submittedName>
</protein>
<keyword evidence="2" id="KW-1185">Reference proteome</keyword>
<name>A0A2Z4IGZ8_9BACT</name>
<evidence type="ECO:0000313" key="2">
    <source>
        <dbReference type="Proteomes" id="UP000248688"/>
    </source>
</evidence>
<dbReference type="EMBL" id="CP030041">
    <property type="protein sequence ID" value="AWW30205.1"/>
    <property type="molecule type" value="Genomic_DNA"/>
</dbReference>
<dbReference type="RefSeq" id="WP_112783589.1">
    <property type="nucleotide sequence ID" value="NZ_CP030041.1"/>
</dbReference>
<evidence type="ECO:0000313" key="1">
    <source>
        <dbReference type="EMBL" id="AWW30205.1"/>
    </source>
</evidence>
<organism evidence="1 2">
    <name type="scientific">Echinicola strongylocentroti</name>
    <dbReference type="NCBI Taxonomy" id="1795355"/>
    <lineage>
        <taxon>Bacteria</taxon>
        <taxon>Pseudomonadati</taxon>
        <taxon>Bacteroidota</taxon>
        <taxon>Cytophagia</taxon>
        <taxon>Cytophagales</taxon>
        <taxon>Cyclobacteriaceae</taxon>
        <taxon>Echinicola</taxon>
    </lineage>
</organism>
<dbReference type="Proteomes" id="UP000248688">
    <property type="component" value="Chromosome"/>
</dbReference>
<dbReference type="Pfam" id="PF05610">
    <property type="entry name" value="DUF779"/>
    <property type="match status" value="1"/>
</dbReference>
<proteinExistence type="predicted"/>
<dbReference type="KEGG" id="est:DN752_08750"/>
<accession>A0A2Z4IGZ8</accession>
<dbReference type="PIRSF" id="PIRSF009151">
    <property type="entry name" value="DUF779"/>
    <property type="match status" value="1"/>
</dbReference>
<sequence>MTYKRIDVSKEAEALVDKIREQHGPLMFHQSGGCCDGSSPMCYTKGDFRTGASDVWMGNIHECDFFMSKDQFEYWKHTHLTLDVTDGRGASFSLDIPYGKRFIIRSRLLSKEELADLEPVKSGELDDLSLGKNTLQ</sequence>
<dbReference type="AlphaFoldDB" id="A0A2Z4IGZ8"/>
<gene>
    <name evidence="1" type="ORF">DN752_08750</name>
</gene>
<dbReference type="InterPro" id="IPR008497">
    <property type="entry name" value="DUF779"/>
</dbReference>
<dbReference type="OrthoDB" id="3725739at2"/>